<dbReference type="InterPro" id="IPR036409">
    <property type="entry name" value="Aldolase_II/adducin_N_sf"/>
</dbReference>
<dbReference type="Pfam" id="PF00596">
    <property type="entry name" value="Aldolase_II"/>
    <property type="match status" value="1"/>
</dbReference>
<dbReference type="AlphaFoldDB" id="A0A1G2C397"/>
<dbReference type="Gene3D" id="3.40.225.10">
    <property type="entry name" value="Class II aldolase/adducin N-terminal domain"/>
    <property type="match status" value="1"/>
</dbReference>
<dbReference type="EMBL" id="MHKQ01000001">
    <property type="protein sequence ID" value="OGY94907.1"/>
    <property type="molecule type" value="Genomic_DNA"/>
</dbReference>
<evidence type="ECO:0000313" key="3">
    <source>
        <dbReference type="Proteomes" id="UP000177626"/>
    </source>
</evidence>
<comment type="caution">
    <text evidence="2">The sequence shown here is derived from an EMBL/GenBank/DDBJ whole genome shotgun (WGS) entry which is preliminary data.</text>
</comment>
<dbReference type="InterPro" id="IPR001303">
    <property type="entry name" value="Aldolase_II/adducin_N"/>
</dbReference>
<reference evidence="2 3" key="1">
    <citation type="journal article" date="2016" name="Nat. Commun.">
        <title>Thousands of microbial genomes shed light on interconnected biogeochemical processes in an aquifer system.</title>
        <authorList>
            <person name="Anantharaman K."/>
            <person name="Brown C.T."/>
            <person name="Hug L.A."/>
            <person name="Sharon I."/>
            <person name="Castelle C.J."/>
            <person name="Probst A.J."/>
            <person name="Thomas B.C."/>
            <person name="Singh A."/>
            <person name="Wilkins M.J."/>
            <person name="Karaoz U."/>
            <person name="Brodie E.L."/>
            <person name="Williams K.H."/>
            <person name="Hubbard S.S."/>
            <person name="Banfield J.F."/>
        </authorList>
    </citation>
    <scope>NUCLEOTIDE SEQUENCE [LARGE SCALE GENOMIC DNA]</scope>
</reference>
<evidence type="ECO:0000313" key="2">
    <source>
        <dbReference type="EMBL" id="OGY94907.1"/>
    </source>
</evidence>
<organism evidence="2 3">
    <name type="scientific">Candidatus Komeilibacteria bacterium RIFOXYC1_FULL_37_11</name>
    <dbReference type="NCBI Taxonomy" id="1798555"/>
    <lineage>
        <taxon>Bacteria</taxon>
        <taxon>Candidatus Komeiliibacteriota</taxon>
    </lineage>
</organism>
<evidence type="ECO:0000259" key="1">
    <source>
        <dbReference type="Pfam" id="PF00596"/>
    </source>
</evidence>
<sequence length="316" mass="34661">MSKINKKLLDIHTELDRAILDLAFFGKLNHNFHPAAAGDVSQVFSSEASTELASRFHSQASKWFPISKIEELAYIRADGRTDYRSEGVSNTSFYAYSKCLANRVMLITRTGSQIPAISQTILEGLEGTLLVLLEINDAGDAIRILFGNKQFGSIPSIETHVHILGGAIGIKEGIETPALVHAHPLELILLASHPRIKGNQDLFNAILYTQVEGINRIEPGLVALVLYKPSGSAILVESSISSLERHKIVIWLNHGVVVRASSIERGYAVMAYADRDAKVALQALAGKFVGLPFDVVESFLRQHNLLDSYNHLGLNK</sequence>
<accession>A0A1G2C397</accession>
<gene>
    <name evidence="2" type="ORF">A2406_01305</name>
</gene>
<dbReference type="Proteomes" id="UP000177626">
    <property type="component" value="Unassembled WGS sequence"/>
</dbReference>
<proteinExistence type="predicted"/>
<dbReference type="SUPFAM" id="SSF53639">
    <property type="entry name" value="AraD/HMP-PK domain-like"/>
    <property type="match status" value="1"/>
</dbReference>
<protein>
    <recommendedName>
        <fullName evidence="1">Class II aldolase/adducin N-terminal domain-containing protein</fullName>
    </recommendedName>
</protein>
<name>A0A1G2C397_9BACT</name>
<feature type="domain" description="Class II aldolase/adducin N-terminal" evidence="1">
    <location>
        <begin position="175"/>
        <end position="281"/>
    </location>
</feature>